<dbReference type="EMBL" id="CAJPIZ010012286">
    <property type="protein sequence ID" value="CAG2113615.1"/>
    <property type="molecule type" value="Genomic_DNA"/>
</dbReference>
<feature type="transmembrane region" description="Helical" evidence="1">
    <location>
        <begin position="6"/>
        <end position="29"/>
    </location>
</feature>
<sequence>MAANMSHYQLFIFCLINTIIINTFLFGVITATTQPEVYFEAAFQGECRTSGPCHQLCFDLHDGTFECACNKGFTLDNNGYSCIGQYCNT</sequence>
<dbReference type="SUPFAM" id="SSF57196">
    <property type="entry name" value="EGF/Laminin"/>
    <property type="match status" value="1"/>
</dbReference>
<dbReference type="EMBL" id="OC866861">
    <property type="protein sequence ID" value="CAD7633185.1"/>
    <property type="molecule type" value="Genomic_DNA"/>
</dbReference>
<name>A0A7R9L1H0_9ACAR</name>
<gene>
    <name evidence="3" type="ORF">OSB1V03_LOCUS13583</name>
</gene>
<keyword evidence="1" id="KW-0472">Membrane</keyword>
<protein>
    <recommendedName>
        <fullName evidence="2">EGF-like domain-containing protein</fullName>
    </recommendedName>
</protein>
<reference evidence="3" key="1">
    <citation type="submission" date="2020-11" db="EMBL/GenBank/DDBJ databases">
        <authorList>
            <person name="Tran Van P."/>
        </authorList>
    </citation>
    <scope>NUCLEOTIDE SEQUENCE</scope>
</reference>
<keyword evidence="1" id="KW-0812">Transmembrane</keyword>
<dbReference type="Proteomes" id="UP000759131">
    <property type="component" value="Unassembled WGS sequence"/>
</dbReference>
<proteinExistence type="predicted"/>
<organism evidence="3">
    <name type="scientific">Medioppia subpectinata</name>
    <dbReference type="NCBI Taxonomy" id="1979941"/>
    <lineage>
        <taxon>Eukaryota</taxon>
        <taxon>Metazoa</taxon>
        <taxon>Ecdysozoa</taxon>
        <taxon>Arthropoda</taxon>
        <taxon>Chelicerata</taxon>
        <taxon>Arachnida</taxon>
        <taxon>Acari</taxon>
        <taxon>Acariformes</taxon>
        <taxon>Sarcoptiformes</taxon>
        <taxon>Oribatida</taxon>
        <taxon>Brachypylina</taxon>
        <taxon>Oppioidea</taxon>
        <taxon>Oppiidae</taxon>
        <taxon>Medioppia</taxon>
    </lineage>
</organism>
<accession>A0A7R9L1H0</accession>
<evidence type="ECO:0000259" key="2">
    <source>
        <dbReference type="SMART" id="SM00181"/>
    </source>
</evidence>
<dbReference type="InterPro" id="IPR000742">
    <property type="entry name" value="EGF"/>
</dbReference>
<keyword evidence="4" id="KW-1185">Reference proteome</keyword>
<dbReference type="AlphaFoldDB" id="A0A7R9L1H0"/>
<evidence type="ECO:0000256" key="1">
    <source>
        <dbReference type="SAM" id="Phobius"/>
    </source>
</evidence>
<dbReference type="Gene3D" id="2.10.25.10">
    <property type="entry name" value="Laminin"/>
    <property type="match status" value="1"/>
</dbReference>
<keyword evidence="1" id="KW-1133">Transmembrane helix</keyword>
<evidence type="ECO:0000313" key="4">
    <source>
        <dbReference type="Proteomes" id="UP000759131"/>
    </source>
</evidence>
<dbReference type="SMART" id="SM00181">
    <property type="entry name" value="EGF"/>
    <property type="match status" value="1"/>
</dbReference>
<evidence type="ECO:0000313" key="3">
    <source>
        <dbReference type="EMBL" id="CAD7633185.1"/>
    </source>
</evidence>
<dbReference type="OrthoDB" id="6515763at2759"/>
<feature type="domain" description="EGF-like" evidence="2">
    <location>
        <begin position="46"/>
        <end position="83"/>
    </location>
</feature>